<dbReference type="EMBL" id="CP034209">
    <property type="protein sequence ID" value="QBZ64120.1"/>
    <property type="molecule type" value="Genomic_DNA"/>
</dbReference>
<proteinExistence type="predicted"/>
<sequence>MSCLSKKKGLRCPVVKHGLYLFRKRGWWCFQDKQPSHSITSQNNHCLACLLFPPVCFSRLCLRLQRHNVRGEKVAMLRKTKFLGREQWRRTYFSFSPQLQFTDGKSGQNLQVGTKKGKRISKPQSHCNMERSRCISNLRTVRETLYQVRASARQVKIWVATVVLDVHSPRFSWV</sequence>
<evidence type="ECO:0000313" key="1">
    <source>
        <dbReference type="EMBL" id="QBZ64120.1"/>
    </source>
</evidence>
<protein>
    <submittedName>
        <fullName evidence="1">Uncharacterized protein</fullName>
    </submittedName>
</protein>
<accession>A0A4P7NPI5</accession>
<evidence type="ECO:0000313" key="2">
    <source>
        <dbReference type="Proteomes" id="UP000294847"/>
    </source>
</evidence>
<dbReference type="Proteomes" id="UP000294847">
    <property type="component" value="Chromosome 6"/>
</dbReference>
<gene>
    <name evidence="1" type="ORF">PoMZ_05812</name>
</gene>
<organism evidence="1 2">
    <name type="scientific">Pyricularia oryzae</name>
    <name type="common">Rice blast fungus</name>
    <name type="synonym">Magnaporthe oryzae</name>
    <dbReference type="NCBI Taxonomy" id="318829"/>
    <lineage>
        <taxon>Eukaryota</taxon>
        <taxon>Fungi</taxon>
        <taxon>Dikarya</taxon>
        <taxon>Ascomycota</taxon>
        <taxon>Pezizomycotina</taxon>
        <taxon>Sordariomycetes</taxon>
        <taxon>Sordariomycetidae</taxon>
        <taxon>Magnaporthales</taxon>
        <taxon>Pyriculariaceae</taxon>
        <taxon>Pyricularia</taxon>
    </lineage>
</organism>
<name>A0A4P7NPI5_PYROR</name>
<dbReference type="AlphaFoldDB" id="A0A4P7NPI5"/>
<reference evidence="1 2" key="1">
    <citation type="journal article" date="2019" name="Mol. Biol. Evol.">
        <title>Blast fungal genomes show frequent chromosomal changes, gene gains and losses, and effector gene turnover.</title>
        <authorList>
            <person name="Gomez Luciano L.B."/>
            <person name="Jason Tsai I."/>
            <person name="Chuma I."/>
            <person name="Tosa Y."/>
            <person name="Chen Y.H."/>
            <person name="Li J.Y."/>
            <person name="Li M.Y."/>
            <person name="Jade Lu M.Y."/>
            <person name="Nakayashiki H."/>
            <person name="Li W.H."/>
        </authorList>
    </citation>
    <scope>NUCLEOTIDE SEQUENCE [LARGE SCALE GENOMIC DNA]</scope>
    <source>
        <strain evidence="1">MZ5-1-6</strain>
    </source>
</reference>